<evidence type="ECO:0000313" key="3">
    <source>
        <dbReference type="EMBL" id="MBB3875041.1"/>
    </source>
</evidence>
<feature type="region of interest" description="Disordered" evidence="1">
    <location>
        <begin position="23"/>
        <end position="49"/>
    </location>
</feature>
<evidence type="ECO:0000256" key="1">
    <source>
        <dbReference type="SAM" id="MobiDB-lite"/>
    </source>
</evidence>
<reference evidence="3 4" key="1">
    <citation type="submission" date="2020-08" db="EMBL/GenBank/DDBJ databases">
        <title>Genomic Encyclopedia of Type Strains, Phase IV (KMG-IV): sequencing the most valuable type-strain genomes for metagenomic binning, comparative biology and taxonomic classification.</title>
        <authorList>
            <person name="Goeker M."/>
        </authorList>
    </citation>
    <scope>NUCLEOTIDE SEQUENCE [LARGE SCALE GENOMIC DNA]</scope>
    <source>
        <strain evidence="3 4">DSM 15581</strain>
    </source>
</reference>
<dbReference type="GO" id="GO:0030288">
    <property type="term" value="C:outer membrane-bounded periplasmic space"/>
    <property type="evidence" value="ECO:0007669"/>
    <property type="project" value="TreeGrafter"/>
</dbReference>
<dbReference type="GO" id="GO:0007165">
    <property type="term" value="P:signal transduction"/>
    <property type="evidence" value="ECO:0007669"/>
    <property type="project" value="TreeGrafter"/>
</dbReference>
<dbReference type="InterPro" id="IPR036034">
    <property type="entry name" value="PDZ_sf"/>
</dbReference>
<dbReference type="InterPro" id="IPR041613">
    <property type="entry name" value="Pept_S41_N"/>
</dbReference>
<dbReference type="RefSeq" id="WP_276509315.1">
    <property type="nucleotide sequence ID" value="NZ_JACIDB010000002.1"/>
</dbReference>
<name>A0AAW3TPQ8_9SPHN</name>
<evidence type="ECO:0000313" key="4">
    <source>
        <dbReference type="Proteomes" id="UP000528945"/>
    </source>
</evidence>
<feature type="domain" description="Tail specific protease" evidence="2">
    <location>
        <begin position="205"/>
        <end position="413"/>
    </location>
</feature>
<dbReference type="SUPFAM" id="SSF52096">
    <property type="entry name" value="ClpP/crotonase"/>
    <property type="match status" value="1"/>
</dbReference>
<dbReference type="Gene3D" id="2.30.42.10">
    <property type="match status" value="1"/>
</dbReference>
<dbReference type="GO" id="GO:0008236">
    <property type="term" value="F:serine-type peptidase activity"/>
    <property type="evidence" value="ECO:0007669"/>
    <property type="project" value="InterPro"/>
</dbReference>
<protein>
    <submittedName>
        <fullName evidence="3">C-terminal processing protease CtpA/Prc</fullName>
    </submittedName>
</protein>
<dbReference type="Pfam" id="PF18294">
    <property type="entry name" value="Pept_S41_N"/>
    <property type="match status" value="1"/>
</dbReference>
<dbReference type="Gene3D" id="3.30.750.170">
    <property type="match status" value="1"/>
</dbReference>
<gene>
    <name evidence="3" type="ORF">GGR47_001276</name>
</gene>
<comment type="caution">
    <text evidence="3">The sequence shown here is derived from an EMBL/GenBank/DDBJ whole genome shotgun (WGS) entry which is preliminary data.</text>
</comment>
<accession>A0AAW3TPQ8</accession>
<dbReference type="Pfam" id="PF03572">
    <property type="entry name" value="Peptidase_S41"/>
    <property type="match status" value="1"/>
</dbReference>
<dbReference type="GO" id="GO:0004175">
    <property type="term" value="F:endopeptidase activity"/>
    <property type="evidence" value="ECO:0007669"/>
    <property type="project" value="TreeGrafter"/>
</dbReference>
<dbReference type="Gene3D" id="3.90.226.10">
    <property type="entry name" value="2-enoyl-CoA Hydratase, Chain A, domain 1"/>
    <property type="match status" value="1"/>
</dbReference>
<feature type="compositionally biased region" description="Basic and acidic residues" evidence="1">
    <location>
        <begin position="476"/>
        <end position="488"/>
    </location>
</feature>
<dbReference type="Proteomes" id="UP000528945">
    <property type="component" value="Unassembled WGS sequence"/>
</dbReference>
<keyword evidence="3" id="KW-0645">Protease</keyword>
<keyword evidence="3" id="KW-0378">Hydrolase</keyword>
<dbReference type="InterPro" id="IPR005151">
    <property type="entry name" value="Tail-specific_protease"/>
</dbReference>
<dbReference type="PROSITE" id="PS51257">
    <property type="entry name" value="PROKAR_LIPOPROTEIN"/>
    <property type="match status" value="1"/>
</dbReference>
<dbReference type="AlphaFoldDB" id="A0AAW3TPQ8"/>
<feature type="region of interest" description="Disordered" evidence="1">
    <location>
        <begin position="476"/>
        <end position="496"/>
    </location>
</feature>
<feature type="compositionally biased region" description="Low complexity" evidence="1">
    <location>
        <begin position="31"/>
        <end position="46"/>
    </location>
</feature>
<dbReference type="PANTHER" id="PTHR32060:SF30">
    <property type="entry name" value="CARBOXY-TERMINAL PROCESSING PROTEASE CTPA"/>
    <property type="match status" value="1"/>
</dbReference>
<dbReference type="GO" id="GO:0006508">
    <property type="term" value="P:proteolysis"/>
    <property type="evidence" value="ECO:0007669"/>
    <property type="project" value="UniProtKB-KW"/>
</dbReference>
<dbReference type="PANTHER" id="PTHR32060">
    <property type="entry name" value="TAIL-SPECIFIC PROTEASE"/>
    <property type="match status" value="1"/>
</dbReference>
<evidence type="ECO:0000259" key="2">
    <source>
        <dbReference type="SMART" id="SM00245"/>
    </source>
</evidence>
<proteinExistence type="predicted"/>
<sequence length="496" mass="52297">MSVRRGVGILALAALLSGCGDGGSGGGGATGSTPTPTSTATPTPTASNGCSLRSRQDWVAAQMKEWYLFYDTLPTNLDPSGYTNVDDYLDALTATARSQRKDRYFTYLTSIQQENAYYSQGSSAGFGWRLGLDSTGRLYVTEAYESAPALNAGIDRGAEILAIGTSSSNLQTVSSLYNAGGSALSDSLGPSTTGTQRYFQIRDASGTRTVAVTKTDFTLSPVSNRYGVKIITDNGQRYGYVNLRTFITTANDQLRSAFAQFKAAGITNVVVDLRYNGGGLIDTAVVMSNLLGGNRATTDVMSYMTFRPEKASENTTYLFQSEPNAIAATKIAFIGTGSTASASEFVINAFVPYLGANDGLIGGNTYGKPVGQIALDQKSCDDRLRVIAFALQNAARQGAYYNGLASTMVSTCQAGDDISYPMGDPREASTRAALDFLQGKSCTRISASASASANAGSGTGPMATRASLLTDVPEREALMPPAERRTPAQREVPGLY</sequence>
<dbReference type="InterPro" id="IPR029045">
    <property type="entry name" value="ClpP/crotonase-like_dom_sf"/>
</dbReference>
<dbReference type="EMBL" id="JACIDB010000002">
    <property type="protein sequence ID" value="MBB3875041.1"/>
    <property type="molecule type" value="Genomic_DNA"/>
</dbReference>
<keyword evidence="4" id="KW-1185">Reference proteome</keyword>
<dbReference type="SMART" id="SM00245">
    <property type="entry name" value="TSPc"/>
    <property type="match status" value="1"/>
</dbReference>
<dbReference type="CDD" id="cd07561">
    <property type="entry name" value="Peptidase_S41_CPP_like"/>
    <property type="match status" value="1"/>
</dbReference>
<organism evidence="3 4">
    <name type="scientific">Sphingomonas aquatilis</name>
    <dbReference type="NCBI Taxonomy" id="93063"/>
    <lineage>
        <taxon>Bacteria</taxon>
        <taxon>Pseudomonadati</taxon>
        <taxon>Pseudomonadota</taxon>
        <taxon>Alphaproteobacteria</taxon>
        <taxon>Sphingomonadales</taxon>
        <taxon>Sphingomonadaceae</taxon>
        <taxon>Sphingomonas</taxon>
    </lineage>
</organism>